<dbReference type="SUPFAM" id="SSF52047">
    <property type="entry name" value="RNI-like"/>
    <property type="match status" value="1"/>
</dbReference>
<reference evidence="1 2" key="1">
    <citation type="submission" date="2016-07" db="EMBL/GenBank/DDBJ databases">
        <title>Pervasive Adenine N6-methylation of Active Genes in Fungi.</title>
        <authorList>
            <consortium name="DOE Joint Genome Institute"/>
            <person name="Mondo S.J."/>
            <person name="Dannebaum R.O."/>
            <person name="Kuo R.C."/>
            <person name="Labutti K."/>
            <person name="Haridas S."/>
            <person name="Kuo A."/>
            <person name="Salamov A."/>
            <person name="Ahrendt S.R."/>
            <person name="Lipzen A."/>
            <person name="Sullivan W."/>
            <person name="Andreopoulos W.B."/>
            <person name="Clum A."/>
            <person name="Lindquist E."/>
            <person name="Daum C."/>
            <person name="Ramamoorthy G.K."/>
            <person name="Gryganskyi A."/>
            <person name="Culley D."/>
            <person name="Magnuson J.K."/>
            <person name="James T.Y."/>
            <person name="O'Malley M.A."/>
            <person name="Stajich J.E."/>
            <person name="Spatafora J.W."/>
            <person name="Visel A."/>
            <person name="Grigoriev I.V."/>
        </authorList>
    </citation>
    <scope>NUCLEOTIDE SEQUENCE [LARGE SCALE GENOMIC DNA]</scope>
    <source>
        <strain evidence="1 2">NRRL 3116</strain>
    </source>
</reference>
<evidence type="ECO:0000313" key="1">
    <source>
        <dbReference type="EMBL" id="ORZ28852.1"/>
    </source>
</evidence>
<keyword evidence="2" id="KW-1185">Reference proteome</keyword>
<dbReference type="InParanoid" id="A0A1Y2H731"/>
<dbReference type="GeneID" id="33564291"/>
<protein>
    <recommendedName>
        <fullName evidence="3">F-box domain-containing protein</fullName>
    </recommendedName>
</protein>
<dbReference type="AlphaFoldDB" id="A0A1Y2H731"/>
<evidence type="ECO:0000313" key="2">
    <source>
        <dbReference type="Proteomes" id="UP000193648"/>
    </source>
</evidence>
<organism evidence="1 2">
    <name type="scientific">Lobosporangium transversale</name>
    <dbReference type="NCBI Taxonomy" id="64571"/>
    <lineage>
        <taxon>Eukaryota</taxon>
        <taxon>Fungi</taxon>
        <taxon>Fungi incertae sedis</taxon>
        <taxon>Mucoromycota</taxon>
        <taxon>Mortierellomycotina</taxon>
        <taxon>Mortierellomycetes</taxon>
        <taxon>Mortierellales</taxon>
        <taxon>Mortierellaceae</taxon>
        <taxon>Lobosporangium</taxon>
    </lineage>
</organism>
<dbReference type="RefSeq" id="XP_021886525.1">
    <property type="nucleotide sequence ID" value="XM_022022447.1"/>
</dbReference>
<dbReference type="Proteomes" id="UP000193648">
    <property type="component" value="Unassembled WGS sequence"/>
</dbReference>
<accession>A0A1Y2H731</accession>
<proteinExistence type="predicted"/>
<dbReference type="OrthoDB" id="2354556at2759"/>
<dbReference type="Gene3D" id="3.80.10.10">
    <property type="entry name" value="Ribonuclease Inhibitor"/>
    <property type="match status" value="2"/>
</dbReference>
<name>A0A1Y2H731_9FUNG</name>
<evidence type="ECO:0008006" key="3">
    <source>
        <dbReference type="Google" id="ProtNLM"/>
    </source>
</evidence>
<sequence>MPAMGTGSSASSLYNLYNMNNPKLNPLELPEIISPVGDFLERNDLLNCIRVSKSFHSTLIGRIWKNILVAEYHYETKRKYPIGETLQKHKKYIEAIIFRSDDQPDESIRIIIPDEYWSLQGCDRLQFIAFEGWMRYKQNEHLSLLLKNHSSTITRLYFNNTQTSRELWETMLGCTNLERLEVTYTNIDDEIDVFLQVCKKIKYLYLNGLSLNRLPASFLGNENSDYNLSNMHTLSLCDIRVYSQHSYTKAYSLGALVRRCPGLRVLEFLDFFEGDGDSFYKEAFLQHPWTQDNLSELILLDAQLKDENTARFLRRMSGLKWLDIPRCELGQHSLQELLSDKQEAFDNGQMVWKTRPQKLCETVERLVFNVRGTDVDGIAQAILSNCPRLKEFVGPKITMTEIANGAEWVSTGLTELAVYLEADIDQETTEGMEKARSVFKQLGKLTQLRSLKLTKRNSNDSETRTLDLRLGTGLDELANLKRLRELSFNDDDHQEIDLEEATWIMDNWPRIEYWNGKLMCDLLAPHNINTCIFLRQSIE</sequence>
<dbReference type="EMBL" id="MCFF01000001">
    <property type="protein sequence ID" value="ORZ28852.1"/>
    <property type="molecule type" value="Genomic_DNA"/>
</dbReference>
<comment type="caution">
    <text evidence="1">The sequence shown here is derived from an EMBL/GenBank/DDBJ whole genome shotgun (WGS) entry which is preliminary data.</text>
</comment>
<gene>
    <name evidence="1" type="ORF">BCR41DRAFT_344184</name>
</gene>
<dbReference type="InterPro" id="IPR032675">
    <property type="entry name" value="LRR_dom_sf"/>
</dbReference>